<name>A0ABU5IPU7_9BURK</name>
<dbReference type="EMBL" id="JAXOJX010000089">
    <property type="protein sequence ID" value="MDZ5460931.1"/>
    <property type="molecule type" value="Genomic_DNA"/>
</dbReference>
<evidence type="ECO:0000313" key="1">
    <source>
        <dbReference type="EMBL" id="MDZ5460931.1"/>
    </source>
</evidence>
<evidence type="ECO:0000313" key="2">
    <source>
        <dbReference type="Proteomes" id="UP001293718"/>
    </source>
</evidence>
<keyword evidence="2" id="KW-1185">Reference proteome</keyword>
<sequence>MFKRGLALVTTLVREQLGVPVTLRRFLQEQTEALRAGLEILPAGLAAGNITCWHEWGDAWRDGGEAYEPGELPGWKTQHNFKYKPQRQVRQDLLRLATVTRQPQWRGDIRDVAGLQANRAELVKFDSLDVYAQTRARSHLSEITRARLNALLSHKELRFLRRPKPAEYFLQPLWDGRIFLLNGGGSPQFAAARFIAGQIGQAVPLAGELRQCSLEPLAVSGLRRDFELFALSMRDPQAIAGLHDALRRLRAPYLWKPMPQPHAQAQVLFLPREDRRAQAAAAELRAAGLPDVGKHLSALVLRQHIYLVRQREGTQAQAA</sequence>
<dbReference type="Proteomes" id="UP001293718">
    <property type="component" value="Unassembled WGS sequence"/>
</dbReference>
<dbReference type="RefSeq" id="WP_322468240.1">
    <property type="nucleotide sequence ID" value="NZ_JAXOJX010000089.1"/>
</dbReference>
<dbReference type="InterPro" id="IPR046507">
    <property type="entry name" value="DUF6685"/>
</dbReference>
<gene>
    <name evidence="1" type="ORF">SM757_30590</name>
</gene>
<reference evidence="1 2" key="1">
    <citation type="submission" date="2023-11" db="EMBL/GenBank/DDBJ databases">
        <title>Draft genome of Azohydromonas lata strain H1 (DSM1123), a polyhydroxyalkanoate producer.</title>
        <authorList>
            <person name="Traversa D."/>
            <person name="D'Addabbo P."/>
            <person name="Pazzani C."/>
            <person name="Manzari C."/>
            <person name="Chiara M."/>
            <person name="Scrascia M."/>
        </authorList>
    </citation>
    <scope>NUCLEOTIDE SEQUENCE [LARGE SCALE GENOMIC DNA]</scope>
    <source>
        <strain evidence="1 2">H1</strain>
    </source>
</reference>
<accession>A0ABU5IPU7</accession>
<comment type="caution">
    <text evidence="1">The sequence shown here is derived from an EMBL/GenBank/DDBJ whole genome shotgun (WGS) entry which is preliminary data.</text>
</comment>
<proteinExistence type="predicted"/>
<dbReference type="Pfam" id="PF20390">
    <property type="entry name" value="DUF6685"/>
    <property type="match status" value="1"/>
</dbReference>
<protein>
    <submittedName>
        <fullName evidence="1">DUF6685 family protein</fullName>
    </submittedName>
</protein>
<organism evidence="1 2">
    <name type="scientific">Azohydromonas lata</name>
    <dbReference type="NCBI Taxonomy" id="45677"/>
    <lineage>
        <taxon>Bacteria</taxon>
        <taxon>Pseudomonadati</taxon>
        <taxon>Pseudomonadota</taxon>
        <taxon>Betaproteobacteria</taxon>
        <taxon>Burkholderiales</taxon>
        <taxon>Sphaerotilaceae</taxon>
        <taxon>Azohydromonas</taxon>
    </lineage>
</organism>